<dbReference type="SMART" id="SM00298">
    <property type="entry name" value="CHROMO"/>
    <property type="match status" value="1"/>
</dbReference>
<keyword evidence="4" id="KW-0548">Nucleotidyltransferase</keyword>
<accession>G4Z4Q5</accession>
<organism evidence="20 21">
    <name type="scientific">Phytophthora sojae (strain P6497)</name>
    <name type="common">Soybean stem and root rot agent</name>
    <name type="synonym">Phytophthora megasperma f. sp. glycines</name>
    <dbReference type="NCBI Taxonomy" id="1094619"/>
    <lineage>
        <taxon>Eukaryota</taxon>
        <taxon>Sar</taxon>
        <taxon>Stramenopiles</taxon>
        <taxon>Oomycota</taxon>
        <taxon>Peronosporomycetes</taxon>
        <taxon>Peronosporales</taxon>
        <taxon>Peronosporaceae</taxon>
        <taxon>Phytophthora</taxon>
    </lineage>
</organism>
<keyword evidence="10" id="KW-0460">Magnesium</keyword>
<dbReference type="Gene3D" id="3.10.10.10">
    <property type="entry name" value="HIV Type 1 Reverse Transcriptase, subunit A, domain 1"/>
    <property type="match status" value="1"/>
</dbReference>
<dbReference type="GO" id="GO:0003677">
    <property type="term" value="F:DNA binding"/>
    <property type="evidence" value="ECO:0007669"/>
    <property type="project" value="UniProtKB-KW"/>
</dbReference>
<keyword evidence="21" id="KW-1185">Reference proteome</keyword>
<evidence type="ECO:0000256" key="11">
    <source>
        <dbReference type="ARBA" id="ARBA00022908"/>
    </source>
</evidence>
<dbReference type="PROSITE" id="PS50994">
    <property type="entry name" value="INTEGRASE"/>
    <property type="match status" value="1"/>
</dbReference>
<dbReference type="Gene3D" id="2.40.50.40">
    <property type="match status" value="1"/>
</dbReference>
<dbReference type="Pfam" id="PF24626">
    <property type="entry name" value="SH3_Tf2-1"/>
    <property type="match status" value="1"/>
</dbReference>
<dbReference type="CDD" id="cd01647">
    <property type="entry name" value="RT_LTR"/>
    <property type="match status" value="1"/>
</dbReference>
<keyword evidence="6" id="KW-0479">Metal-binding</keyword>
<sequence length="1460" mass="168458">SNYQAVLREKLQRLKQTADIETYNGEYSALIFRVEGMSVLDQVLSYANGVKPRTRSYVKLENPETLSAAMDLAIKYEVTHFVDDVRDRQSRQDKRKIFADQAPKQDKPFKGKPFRGKGRFKPRSDSKRTEGRTCYHRKKPDPIKANCFLWKKEQEKQGNEQPREISVDDKCLATRSMLLDCGATTIYVSKRWVEEHQLQTTKFSDKNIRVKLGDNQIVEAELEILLIEILVSRLDDAYKCVAVVYPIPDEFDCILGIPFFEDMQPHIDWRGRRIERTRTRTLHWKRTGKTCEPIEEGGPVITSGLRRSVEAKGLSAKRPDSCRGAALETDVKLTVEAVGDAVQKKSPSVVRGRHDDAQAGKSSAGDDDVATSERECTVVEADGSSSTRGGDNAVEKMFTMGVVDESGIQTKYITRKKLRKFLRIKTKTSDEPDFMLVLSNETIKQVARSLQRRDQPDNVGNWDTFRENPAFNLLMEYKDNVFRPELPEGLPEKRDIEHWIDVKDPNMAMYRQQWRQSPEQQREIVRWVEDMVKKKLIRPSISPHAAPTFCVRKPVGWRIVHDYRYLNSNTVRQSIPMTRKEDILDTMSGAYWFSTMDLMSAYYQVRMREEDIKFTAFQAPNGLWEYLVLPMGICNAPATMHRLTSKLFRDLKNTKSFYDDIYVFTKSPKIEDHLDALRKTLDILRDNKLYVKLSKCGFCSDEIPCLGDFVGRNGVRMDPDKVQTIKDWPVPRTQEELHSFLGLTGYVQRFCPEYASLTASMFALLKKKNKRNAKIHLSDEQLKNFKELKRRLCNQPVLHLPDFSSPMHLRTDASKFAVGGVLFQVVDGVERPIAYTNRKMESVELNYPTQQQAIVHALAAFRIYCLDKPPIVETDHKSLEGLFTQKMANRRLSRWYDILAEYQPTFSYLPGAKNGIADALSRRSDFQLETKFFHDLRVTSFDGTSFSLAISEVTGDSELITRIKKAYKKDRDVQAILTAIKRRKSDSKPKREHQQHKKYRCYSEANGLLWYQTPADDAPRIVVPNDVKLRQTIISECHDTNYGGHPGAERTYLTLARHWYWSKMLKSIQKFVAGCEPCRRNKPRLTKPPGLLEPLSIPDERWRSISMDFITDLPRTERGVDSIWVVVDRLTKRCHFVPTTKKVNAEGVARLFIDNIWKLHGMPTNIVSDRDRKFVSAFWQHVFKSIGTRLSMTVAHRAQGDGQMERMNRTLEEYLRCFVGPLQDDWDVHLANAEFAVNSTVNSSTKLAPFEADLGYIPLNPLQLASEQLESVPKSRRGAEFHERQAAILLRCREALAQAQERMRDVYDRNRVEQIFEVGDRVYLSTQNLNPKHSGLPNSTKFGPKWIGPYTVVRKIHNHAYELNIQAGNKLHPVFNTASLKPYKELTRLSRPSDVILADGSIGQIVKALRGKRTRKRRIQYLVEWVGEEKQTWEPVENLSQVPDLIAEFESARRKKRRKR</sequence>
<dbReference type="Proteomes" id="UP000002640">
    <property type="component" value="Unassembled WGS sequence"/>
</dbReference>
<dbReference type="GO" id="GO:0006310">
    <property type="term" value="P:DNA recombination"/>
    <property type="evidence" value="ECO:0007669"/>
    <property type="project" value="UniProtKB-KW"/>
</dbReference>
<keyword evidence="3" id="KW-0808">Transferase</keyword>
<dbReference type="InterPro" id="IPR041588">
    <property type="entry name" value="Integrase_H2C2"/>
</dbReference>
<evidence type="ECO:0000256" key="9">
    <source>
        <dbReference type="ARBA" id="ARBA00022801"/>
    </source>
</evidence>
<dbReference type="Pfam" id="PF17917">
    <property type="entry name" value="RT_RNaseH"/>
    <property type="match status" value="1"/>
</dbReference>
<keyword evidence="5" id="KW-0540">Nuclease</keyword>
<evidence type="ECO:0000256" key="12">
    <source>
        <dbReference type="ARBA" id="ARBA00022918"/>
    </source>
</evidence>
<keyword evidence="14" id="KW-0238">DNA-binding</keyword>
<keyword evidence="2" id="KW-0645">Protease</keyword>
<dbReference type="CDD" id="cd00024">
    <property type="entry name" value="CD_CSD"/>
    <property type="match status" value="1"/>
</dbReference>
<dbReference type="RefSeq" id="XP_009524309.1">
    <property type="nucleotide sequence ID" value="XM_009526014.1"/>
</dbReference>
<evidence type="ECO:0000259" key="17">
    <source>
        <dbReference type="PROSITE" id="PS50013"/>
    </source>
</evidence>
<dbReference type="InterPro" id="IPR023780">
    <property type="entry name" value="Chromo_domain"/>
</dbReference>
<keyword evidence="13" id="KW-0239">DNA-directed DNA polymerase</keyword>
<dbReference type="GO" id="GO:0006508">
    <property type="term" value="P:proteolysis"/>
    <property type="evidence" value="ECO:0007669"/>
    <property type="project" value="UniProtKB-KW"/>
</dbReference>
<dbReference type="PANTHER" id="PTHR37984">
    <property type="entry name" value="PROTEIN CBG26694"/>
    <property type="match status" value="1"/>
</dbReference>
<dbReference type="InterPro" id="IPR001584">
    <property type="entry name" value="Integrase_cat-core"/>
</dbReference>
<dbReference type="GeneID" id="20637705"/>
<dbReference type="InterPro" id="IPR043502">
    <property type="entry name" value="DNA/RNA_pol_sf"/>
</dbReference>
<reference evidence="20 21" key="1">
    <citation type="journal article" date="2006" name="Science">
        <title>Phytophthora genome sequences uncover evolutionary origins and mechanisms of pathogenesis.</title>
        <authorList>
            <person name="Tyler B.M."/>
            <person name="Tripathy S."/>
            <person name="Zhang X."/>
            <person name="Dehal P."/>
            <person name="Jiang R.H."/>
            <person name="Aerts A."/>
            <person name="Arredondo F.D."/>
            <person name="Baxter L."/>
            <person name="Bensasson D."/>
            <person name="Beynon J.L."/>
            <person name="Chapman J."/>
            <person name="Damasceno C.M."/>
            <person name="Dorrance A.E."/>
            <person name="Dou D."/>
            <person name="Dickerman A.W."/>
            <person name="Dubchak I.L."/>
            <person name="Garbelotto M."/>
            <person name="Gijzen M."/>
            <person name="Gordon S.G."/>
            <person name="Govers F."/>
            <person name="Grunwald N.J."/>
            <person name="Huang W."/>
            <person name="Ivors K.L."/>
            <person name="Jones R.W."/>
            <person name="Kamoun S."/>
            <person name="Krampis K."/>
            <person name="Lamour K.H."/>
            <person name="Lee M.K."/>
            <person name="McDonald W.H."/>
            <person name="Medina M."/>
            <person name="Meijer H.J."/>
            <person name="Nordberg E.K."/>
            <person name="Maclean D.J."/>
            <person name="Ospina-Giraldo M.D."/>
            <person name="Morris P.F."/>
            <person name="Phuntumart V."/>
            <person name="Putnam N.H."/>
            <person name="Rash S."/>
            <person name="Rose J.K."/>
            <person name="Sakihama Y."/>
            <person name="Salamov A.A."/>
            <person name="Savidor A."/>
            <person name="Scheuring C.F."/>
            <person name="Smith B.M."/>
            <person name="Sobral B.W."/>
            <person name="Terry A."/>
            <person name="Torto-Alalibo T.A."/>
            <person name="Win J."/>
            <person name="Xu Z."/>
            <person name="Zhang H."/>
            <person name="Grigoriev I.V."/>
            <person name="Rokhsar D.S."/>
            <person name="Boore J.L."/>
        </authorList>
    </citation>
    <scope>NUCLEOTIDE SEQUENCE [LARGE SCALE GENOMIC DNA]</scope>
    <source>
        <strain evidence="20 21">P6497</strain>
    </source>
</reference>
<proteinExistence type="predicted"/>
<evidence type="ECO:0000256" key="6">
    <source>
        <dbReference type="ARBA" id="ARBA00022723"/>
    </source>
</evidence>
<dbReference type="GO" id="GO:0004519">
    <property type="term" value="F:endonuclease activity"/>
    <property type="evidence" value="ECO:0007669"/>
    <property type="project" value="UniProtKB-KW"/>
</dbReference>
<evidence type="ECO:0000256" key="7">
    <source>
        <dbReference type="ARBA" id="ARBA00022750"/>
    </source>
</evidence>
<dbReference type="PROSITE" id="PS50013">
    <property type="entry name" value="CHROMO_2"/>
    <property type="match status" value="1"/>
</dbReference>
<dbReference type="InterPro" id="IPR043128">
    <property type="entry name" value="Rev_trsase/Diguanyl_cyclase"/>
</dbReference>
<dbReference type="SUPFAM" id="SSF53098">
    <property type="entry name" value="Ribonuclease H-like"/>
    <property type="match status" value="1"/>
</dbReference>
<evidence type="ECO:0000256" key="1">
    <source>
        <dbReference type="ARBA" id="ARBA00012493"/>
    </source>
</evidence>
<dbReference type="InterPro" id="IPR012337">
    <property type="entry name" value="RNaseH-like_sf"/>
</dbReference>
<keyword evidence="8" id="KW-0255">Endonuclease</keyword>
<feature type="non-terminal residue" evidence="20">
    <location>
        <position position="1"/>
    </location>
</feature>
<dbReference type="InterPro" id="IPR016197">
    <property type="entry name" value="Chromo-like_dom_sf"/>
</dbReference>
<evidence type="ECO:0000256" key="16">
    <source>
        <dbReference type="SAM" id="MobiDB-lite"/>
    </source>
</evidence>
<evidence type="ECO:0000256" key="10">
    <source>
        <dbReference type="ARBA" id="ARBA00022842"/>
    </source>
</evidence>
<dbReference type="Gene3D" id="3.30.420.10">
    <property type="entry name" value="Ribonuclease H-like superfamily/Ribonuclease H"/>
    <property type="match status" value="1"/>
</dbReference>
<dbReference type="Gene3D" id="3.30.70.270">
    <property type="match status" value="2"/>
</dbReference>
<dbReference type="STRING" id="1094619.G4Z4Q5"/>
<dbReference type="InterPro" id="IPR041373">
    <property type="entry name" value="RT_RNaseH"/>
</dbReference>
<keyword evidence="15" id="KW-0233">DNA recombination</keyword>
<feature type="region of interest" description="Disordered" evidence="16">
    <location>
        <begin position="344"/>
        <end position="372"/>
    </location>
</feature>
<evidence type="ECO:0000256" key="3">
    <source>
        <dbReference type="ARBA" id="ARBA00022679"/>
    </source>
</evidence>
<dbReference type="SMR" id="G4Z4Q5"/>
<dbReference type="InterPro" id="IPR050951">
    <property type="entry name" value="Retrovirus_Pol_polyprotein"/>
</dbReference>
<dbReference type="GO" id="GO:0003887">
    <property type="term" value="F:DNA-directed DNA polymerase activity"/>
    <property type="evidence" value="ECO:0007669"/>
    <property type="project" value="UniProtKB-KW"/>
</dbReference>
<evidence type="ECO:0000256" key="2">
    <source>
        <dbReference type="ARBA" id="ARBA00022670"/>
    </source>
</evidence>
<dbReference type="OMA" id="AFRIYCL"/>
<keyword evidence="12" id="KW-0695">RNA-directed DNA polymerase</keyword>
<dbReference type="CDD" id="cd09274">
    <property type="entry name" value="RNase_HI_RT_Ty3"/>
    <property type="match status" value="1"/>
</dbReference>
<dbReference type="InterPro" id="IPR036397">
    <property type="entry name" value="RNaseH_sf"/>
</dbReference>
<protein>
    <recommendedName>
        <fullName evidence="1">RNA-directed DNA polymerase</fullName>
        <ecNumber evidence="1">2.7.7.49</ecNumber>
    </recommendedName>
</protein>
<dbReference type="GO" id="GO:0046872">
    <property type="term" value="F:metal ion binding"/>
    <property type="evidence" value="ECO:0007669"/>
    <property type="project" value="UniProtKB-KW"/>
</dbReference>
<dbReference type="PANTHER" id="PTHR37984:SF5">
    <property type="entry name" value="PROTEIN NYNRIN-LIKE"/>
    <property type="match status" value="1"/>
</dbReference>
<dbReference type="SUPFAM" id="SSF54160">
    <property type="entry name" value="Chromo domain-like"/>
    <property type="match status" value="1"/>
</dbReference>
<dbReference type="PROSITE" id="PS50878">
    <property type="entry name" value="RT_POL"/>
    <property type="match status" value="1"/>
</dbReference>
<dbReference type="EC" id="2.7.7.49" evidence="1"/>
<feature type="compositionally biased region" description="Basic and acidic residues" evidence="16">
    <location>
        <begin position="92"/>
        <end position="109"/>
    </location>
</feature>
<name>G4Z4Q5_PHYSP</name>
<dbReference type="GO" id="GO:0015074">
    <property type="term" value="P:DNA integration"/>
    <property type="evidence" value="ECO:0007669"/>
    <property type="project" value="UniProtKB-KW"/>
</dbReference>
<feature type="compositionally biased region" description="Basic and acidic residues" evidence="16">
    <location>
        <begin position="122"/>
        <end position="133"/>
    </location>
</feature>
<evidence type="ECO:0000313" key="20">
    <source>
        <dbReference type="EMBL" id="EGZ21592.1"/>
    </source>
</evidence>
<dbReference type="EMBL" id="JH159153">
    <property type="protein sequence ID" value="EGZ21592.1"/>
    <property type="molecule type" value="Genomic_DNA"/>
</dbReference>
<feature type="region of interest" description="Disordered" evidence="16">
    <location>
        <begin position="92"/>
        <end position="137"/>
    </location>
</feature>
<feature type="domain" description="Chromo" evidence="17">
    <location>
        <begin position="1400"/>
        <end position="1460"/>
    </location>
</feature>
<dbReference type="Pfam" id="PF17921">
    <property type="entry name" value="Integrase_H2C2"/>
    <property type="match status" value="1"/>
</dbReference>
<keyword evidence="11" id="KW-0229">DNA integration</keyword>
<dbReference type="KEGG" id="psoj:PHYSODRAFT_247331"/>
<dbReference type="Gene3D" id="2.40.70.10">
    <property type="entry name" value="Acid Proteases"/>
    <property type="match status" value="1"/>
</dbReference>
<dbReference type="Pfam" id="PF00078">
    <property type="entry name" value="RVT_1"/>
    <property type="match status" value="1"/>
</dbReference>
<keyword evidence="7" id="KW-0064">Aspartyl protease</keyword>
<dbReference type="InterPro" id="IPR000477">
    <property type="entry name" value="RT_dom"/>
</dbReference>
<evidence type="ECO:0000259" key="18">
    <source>
        <dbReference type="PROSITE" id="PS50878"/>
    </source>
</evidence>
<evidence type="ECO:0000256" key="4">
    <source>
        <dbReference type="ARBA" id="ARBA00022695"/>
    </source>
</evidence>
<dbReference type="InterPro" id="IPR021109">
    <property type="entry name" value="Peptidase_aspartic_dom_sf"/>
</dbReference>
<keyword evidence="9" id="KW-0378">Hydrolase</keyword>
<evidence type="ECO:0000256" key="8">
    <source>
        <dbReference type="ARBA" id="ARBA00022759"/>
    </source>
</evidence>
<feature type="compositionally biased region" description="Basic residues" evidence="16">
    <location>
        <begin position="110"/>
        <end position="121"/>
    </location>
</feature>
<dbReference type="FunFam" id="1.10.340.70:FF:000001">
    <property type="entry name" value="Retrovirus-related Pol polyprotein from transposon gypsy-like Protein"/>
    <property type="match status" value="1"/>
</dbReference>
<dbReference type="FunFam" id="3.30.70.270:FF:000020">
    <property type="entry name" value="Transposon Tf2-6 polyprotein-like Protein"/>
    <property type="match status" value="1"/>
</dbReference>
<feature type="domain" description="Reverse transcriptase" evidence="18">
    <location>
        <begin position="532"/>
        <end position="745"/>
    </location>
</feature>
<evidence type="ECO:0000259" key="19">
    <source>
        <dbReference type="PROSITE" id="PS50994"/>
    </source>
</evidence>
<evidence type="ECO:0000256" key="14">
    <source>
        <dbReference type="ARBA" id="ARBA00023125"/>
    </source>
</evidence>
<dbReference type="InterPro" id="IPR056924">
    <property type="entry name" value="SH3_Tf2-1"/>
</dbReference>
<dbReference type="Gene3D" id="1.10.340.70">
    <property type="match status" value="1"/>
</dbReference>
<evidence type="ECO:0000256" key="5">
    <source>
        <dbReference type="ARBA" id="ARBA00022722"/>
    </source>
</evidence>
<dbReference type="GO" id="GO:0003964">
    <property type="term" value="F:RNA-directed DNA polymerase activity"/>
    <property type="evidence" value="ECO:0007669"/>
    <property type="project" value="UniProtKB-KW"/>
</dbReference>
<feature type="domain" description="Integrase catalytic" evidence="19">
    <location>
        <begin position="1094"/>
        <end position="1257"/>
    </location>
</feature>
<dbReference type="Pfam" id="PF00385">
    <property type="entry name" value="Chromo"/>
    <property type="match status" value="1"/>
</dbReference>
<dbReference type="InterPro" id="IPR000953">
    <property type="entry name" value="Chromo/chromo_shadow_dom"/>
</dbReference>
<evidence type="ECO:0000256" key="13">
    <source>
        <dbReference type="ARBA" id="ARBA00022932"/>
    </source>
</evidence>
<dbReference type="InParanoid" id="G4Z4Q5"/>
<dbReference type="GO" id="GO:0004190">
    <property type="term" value="F:aspartic-type endopeptidase activity"/>
    <property type="evidence" value="ECO:0007669"/>
    <property type="project" value="UniProtKB-KW"/>
</dbReference>
<evidence type="ECO:0000256" key="15">
    <source>
        <dbReference type="ARBA" id="ARBA00023172"/>
    </source>
</evidence>
<gene>
    <name evidence="20" type="ORF">PHYSODRAFT_247331</name>
</gene>
<dbReference type="SUPFAM" id="SSF56672">
    <property type="entry name" value="DNA/RNA polymerases"/>
    <property type="match status" value="1"/>
</dbReference>
<evidence type="ECO:0000313" key="21">
    <source>
        <dbReference type="Proteomes" id="UP000002640"/>
    </source>
</evidence>